<dbReference type="SUPFAM" id="SSF55550">
    <property type="entry name" value="SH2 domain"/>
    <property type="match status" value="2"/>
</dbReference>
<dbReference type="InterPro" id="IPR000980">
    <property type="entry name" value="SH2"/>
</dbReference>
<evidence type="ECO:0000256" key="3">
    <source>
        <dbReference type="SAM" id="Coils"/>
    </source>
</evidence>
<dbReference type="GO" id="GO:0005942">
    <property type="term" value="C:phosphatidylinositol 3-kinase complex"/>
    <property type="evidence" value="ECO:0007669"/>
    <property type="project" value="TreeGrafter"/>
</dbReference>
<keyword evidence="1 2" id="KW-0727">SH2 domain</keyword>
<reference evidence="5 6" key="1">
    <citation type="submission" date="2024-01" db="EMBL/GenBank/DDBJ databases">
        <title>The genome of the rayed Mediterranean limpet Patella caerulea (Linnaeus, 1758).</title>
        <authorList>
            <person name="Anh-Thu Weber A."/>
            <person name="Halstead-Nussloch G."/>
        </authorList>
    </citation>
    <scope>NUCLEOTIDE SEQUENCE [LARGE SCALE GENOMIC DNA]</scope>
    <source>
        <strain evidence="5">AATW-2023a</strain>
        <tissue evidence="5">Whole specimen</tissue>
    </source>
</reference>
<evidence type="ECO:0000313" key="6">
    <source>
        <dbReference type="Proteomes" id="UP001347796"/>
    </source>
</evidence>
<dbReference type="Pfam" id="PF00017">
    <property type="entry name" value="SH2"/>
    <property type="match status" value="2"/>
</dbReference>
<dbReference type="EMBL" id="JAZGQO010000013">
    <property type="protein sequence ID" value="KAK6172027.1"/>
    <property type="molecule type" value="Genomic_DNA"/>
</dbReference>
<dbReference type="GO" id="GO:0008286">
    <property type="term" value="P:insulin receptor signaling pathway"/>
    <property type="evidence" value="ECO:0007669"/>
    <property type="project" value="TreeGrafter"/>
</dbReference>
<dbReference type="SMART" id="SM00252">
    <property type="entry name" value="SH2"/>
    <property type="match status" value="2"/>
</dbReference>
<dbReference type="Gene3D" id="3.30.505.10">
    <property type="entry name" value="SH2 domain"/>
    <property type="match status" value="2"/>
</dbReference>
<dbReference type="PRINTS" id="PR00401">
    <property type="entry name" value="SH2DOMAIN"/>
</dbReference>
<keyword evidence="6" id="KW-1185">Reference proteome</keyword>
<feature type="domain" description="SH2" evidence="4">
    <location>
        <begin position="26"/>
        <end position="119"/>
    </location>
</feature>
<dbReference type="PROSITE" id="PS50001">
    <property type="entry name" value="SH2"/>
    <property type="match status" value="2"/>
</dbReference>
<organism evidence="5 6">
    <name type="scientific">Patella caerulea</name>
    <name type="common">Rayed Mediterranean limpet</name>
    <dbReference type="NCBI Taxonomy" id="87958"/>
    <lineage>
        <taxon>Eukaryota</taxon>
        <taxon>Metazoa</taxon>
        <taxon>Spiralia</taxon>
        <taxon>Lophotrochozoa</taxon>
        <taxon>Mollusca</taxon>
        <taxon>Gastropoda</taxon>
        <taxon>Patellogastropoda</taxon>
        <taxon>Patelloidea</taxon>
        <taxon>Patellidae</taxon>
        <taxon>Patella</taxon>
    </lineage>
</organism>
<dbReference type="PRINTS" id="PR00678">
    <property type="entry name" value="PI3KINASEP85"/>
</dbReference>
<comment type="caution">
    <text evidence="5">The sequence shown here is derived from an EMBL/GenBank/DDBJ whole genome shotgun (WGS) entry which is preliminary data.</text>
</comment>
<evidence type="ECO:0000256" key="2">
    <source>
        <dbReference type="PROSITE-ProRule" id="PRU00191"/>
    </source>
</evidence>
<dbReference type="AlphaFoldDB" id="A0AAN8J873"/>
<gene>
    <name evidence="5" type="ORF">SNE40_018429</name>
</gene>
<feature type="domain" description="SH2" evidence="4">
    <location>
        <begin position="299"/>
        <end position="395"/>
    </location>
</feature>
<sequence length="398" mass="46667">MDESLSPEEQIKDQRGSTHQYDFLRYYWKHLNREEAIEKLKYSPNGSFLIRDSSTEAVYVLVLRDRGTTNNIKIFCKNGKYGFAEPFTFNSVADVINHYSEESLHKHSHLLDTKLLYPMCLNIDEMVEIHGITETDSLHYFIHLAQYYQHQRKCLDNEFDNIMKLSQKINLSVTLLDALKQTIEIFNEQLKTLQDNMEAIDATDTESISKINGCLRNRIEDVEKNVYKRFEIYNNDKKLYEKAAENLCCKKFVCKGLKQHVAHLRRYIQNLKLVSDNFLSVMVDDERDGDVLHRNPQFWLLKGETKEQADEILADKPRGTFLVRYSKGDVRYILSVMCDEEVKHFDIFYSPVHQSYGLTQNTCLFKSLTELIIKYRRISLAEHFQVTDVNLICPVIAV</sequence>
<keyword evidence="3" id="KW-0175">Coiled coil</keyword>
<evidence type="ECO:0000313" key="5">
    <source>
        <dbReference type="EMBL" id="KAK6172027.1"/>
    </source>
</evidence>
<feature type="coiled-coil region" evidence="3">
    <location>
        <begin position="176"/>
        <end position="203"/>
    </location>
</feature>
<dbReference type="InterPro" id="IPR036860">
    <property type="entry name" value="SH2_dom_sf"/>
</dbReference>
<dbReference type="GO" id="GO:0046935">
    <property type="term" value="F:1-phosphatidylinositol-3-kinase regulator activity"/>
    <property type="evidence" value="ECO:0007669"/>
    <property type="project" value="TreeGrafter"/>
</dbReference>
<dbReference type="GO" id="GO:0046854">
    <property type="term" value="P:phosphatidylinositol phosphate biosynthetic process"/>
    <property type="evidence" value="ECO:0007669"/>
    <property type="project" value="TreeGrafter"/>
</dbReference>
<dbReference type="Proteomes" id="UP001347796">
    <property type="component" value="Unassembled WGS sequence"/>
</dbReference>
<evidence type="ECO:0000259" key="4">
    <source>
        <dbReference type="PROSITE" id="PS50001"/>
    </source>
</evidence>
<evidence type="ECO:0000256" key="1">
    <source>
        <dbReference type="ARBA" id="ARBA00022999"/>
    </source>
</evidence>
<dbReference type="PANTHER" id="PTHR10155">
    <property type="entry name" value="PHOSPHATIDYLINOSITOL 3-KINASE REGULATORY SUBUNIT"/>
    <property type="match status" value="1"/>
</dbReference>
<dbReference type="Gene3D" id="1.10.287.1490">
    <property type="match status" value="1"/>
</dbReference>
<dbReference type="PANTHER" id="PTHR10155:SF10">
    <property type="entry name" value="PI3K21B, ISOFORM B"/>
    <property type="match status" value="1"/>
</dbReference>
<accession>A0AAN8J873</accession>
<protein>
    <recommendedName>
        <fullName evidence="4">SH2 domain-containing protein</fullName>
    </recommendedName>
</protein>
<proteinExistence type="predicted"/>
<name>A0AAN8J873_PATCE</name>